<dbReference type="SUPFAM" id="SSF48179">
    <property type="entry name" value="6-phosphogluconate dehydrogenase C-terminal domain-like"/>
    <property type="match status" value="1"/>
</dbReference>
<evidence type="ECO:0000256" key="9">
    <source>
        <dbReference type="ARBA" id="ARBA00023141"/>
    </source>
</evidence>
<evidence type="ECO:0000259" key="11">
    <source>
        <dbReference type="PROSITE" id="PS51176"/>
    </source>
</evidence>
<gene>
    <name evidence="12" type="ORF">SAMN06265361_103386</name>
</gene>
<feature type="domain" description="Prephenate/arogenate dehydrogenase" evidence="11">
    <location>
        <begin position="3"/>
        <end position="292"/>
    </location>
</feature>
<sequence length="368" mass="40318">MPDRIAVLGTGLIGGSIALGLKERTDAVVVGYDRSDEDLALAATLGAVDEATTDLAEAVCDVDIIIIALPVGAIKETINRLTSLPLKAACIVTDVGSTKSEIVAHAQKLKQQDVIFIGGHPMAGSHRSGMKAAHSLLFENAYYVLTPDPDTSLLAVQKLSRLLHLATKAELVIMDPVHHDRVVGAISHLPHIIAAGLVNMVGDYNEQNEWFHRLAAGGFRSLTRIGASHPVMWRDILLSNREELINLLDDWVLQINNMRDAIHEGDGDRIEAFFARSRRLRAQLPDRKKGLLAPVYECWLDIPDVPGEIARVTAILSEQSVNISNIEVLNNREELPGVLKLTYKKEHDFKRAVACLKEAGYAVYADRT</sequence>
<evidence type="ECO:0000256" key="4">
    <source>
        <dbReference type="ARBA" id="ARBA00016891"/>
    </source>
</evidence>
<dbReference type="InterPro" id="IPR045865">
    <property type="entry name" value="ACT-like_dom_sf"/>
</dbReference>
<comment type="catalytic activity">
    <reaction evidence="10">
        <text>prephenate + NAD(+) = 3-(4-hydroxyphenyl)pyruvate + CO2 + NADH</text>
        <dbReference type="Rhea" id="RHEA:13869"/>
        <dbReference type="ChEBI" id="CHEBI:16526"/>
        <dbReference type="ChEBI" id="CHEBI:29934"/>
        <dbReference type="ChEBI" id="CHEBI:36242"/>
        <dbReference type="ChEBI" id="CHEBI:57540"/>
        <dbReference type="ChEBI" id="CHEBI:57945"/>
        <dbReference type="EC" id="1.3.1.12"/>
    </reaction>
</comment>
<evidence type="ECO:0000313" key="13">
    <source>
        <dbReference type="Proteomes" id="UP001157946"/>
    </source>
</evidence>
<dbReference type="GO" id="GO:0008977">
    <property type="term" value="F:prephenate dehydrogenase (NAD+) activity"/>
    <property type="evidence" value="ECO:0007669"/>
    <property type="project" value="UniProtKB-EC"/>
</dbReference>
<comment type="similarity">
    <text evidence="2">Belongs to the prephenate/arogenate dehydrogenase family.</text>
</comment>
<name>A0AA45WP70_9BACL</name>
<keyword evidence="8" id="KW-0520">NAD</keyword>
<evidence type="ECO:0000256" key="2">
    <source>
        <dbReference type="ARBA" id="ARBA00007964"/>
    </source>
</evidence>
<dbReference type="Pfam" id="PF02153">
    <property type="entry name" value="PDH_N"/>
    <property type="match status" value="1"/>
</dbReference>
<dbReference type="NCBIfam" id="NF005107">
    <property type="entry name" value="PRK06545.1-5"/>
    <property type="match status" value="1"/>
</dbReference>
<comment type="caution">
    <text evidence="12">The sequence shown here is derived from an EMBL/GenBank/DDBJ whole genome shotgun (WGS) entry which is preliminary data.</text>
</comment>
<dbReference type="Gene3D" id="1.10.3660.10">
    <property type="entry name" value="6-phosphogluconate dehydrogenase C-terminal like domain"/>
    <property type="match status" value="1"/>
</dbReference>
<dbReference type="Gene3D" id="3.40.50.720">
    <property type="entry name" value="NAD(P)-binding Rossmann-like Domain"/>
    <property type="match status" value="1"/>
</dbReference>
<dbReference type="InterPro" id="IPR036291">
    <property type="entry name" value="NAD(P)-bd_dom_sf"/>
</dbReference>
<protein>
    <recommendedName>
        <fullName evidence="4">Prephenate dehydrogenase</fullName>
        <ecNumber evidence="3">1.3.1.12</ecNumber>
    </recommendedName>
</protein>
<evidence type="ECO:0000256" key="7">
    <source>
        <dbReference type="ARBA" id="ARBA00023002"/>
    </source>
</evidence>
<dbReference type="Pfam" id="PF20463">
    <property type="entry name" value="PDH_C"/>
    <property type="match status" value="1"/>
</dbReference>
<reference evidence="12" key="1">
    <citation type="submission" date="2017-05" db="EMBL/GenBank/DDBJ databases">
        <authorList>
            <person name="Varghese N."/>
            <person name="Submissions S."/>
        </authorList>
    </citation>
    <scope>NUCLEOTIDE SEQUENCE</scope>
    <source>
        <strain evidence="12">DSM 45262</strain>
    </source>
</reference>
<dbReference type="GO" id="GO:0004665">
    <property type="term" value="F:prephenate dehydrogenase (NADP+) activity"/>
    <property type="evidence" value="ECO:0007669"/>
    <property type="project" value="InterPro"/>
</dbReference>
<evidence type="ECO:0000256" key="1">
    <source>
        <dbReference type="ARBA" id="ARBA00005067"/>
    </source>
</evidence>
<evidence type="ECO:0000256" key="8">
    <source>
        <dbReference type="ARBA" id="ARBA00023027"/>
    </source>
</evidence>
<dbReference type="InterPro" id="IPR050812">
    <property type="entry name" value="Preph/Arog_dehydrog"/>
</dbReference>
<dbReference type="EC" id="1.3.1.12" evidence="3"/>
<dbReference type="InterPro" id="IPR046826">
    <property type="entry name" value="PDH_N"/>
</dbReference>
<keyword evidence="7" id="KW-0560">Oxidoreductase</keyword>
<keyword evidence="13" id="KW-1185">Reference proteome</keyword>
<dbReference type="InterPro" id="IPR046825">
    <property type="entry name" value="PDH_C"/>
</dbReference>
<dbReference type="FunFam" id="3.40.50.720:FF:000208">
    <property type="entry name" value="Prephenate dehydrogenase"/>
    <property type="match status" value="1"/>
</dbReference>
<evidence type="ECO:0000256" key="3">
    <source>
        <dbReference type="ARBA" id="ARBA00012068"/>
    </source>
</evidence>
<dbReference type="Gene3D" id="3.30.70.260">
    <property type="match status" value="1"/>
</dbReference>
<evidence type="ECO:0000256" key="6">
    <source>
        <dbReference type="ARBA" id="ARBA00022605"/>
    </source>
</evidence>
<dbReference type="SUPFAM" id="SSF51735">
    <property type="entry name" value="NAD(P)-binding Rossmann-fold domains"/>
    <property type="match status" value="1"/>
</dbReference>
<keyword evidence="6" id="KW-0028">Amino-acid biosynthesis</keyword>
<dbReference type="InterPro" id="IPR008927">
    <property type="entry name" value="6-PGluconate_DH-like_C_sf"/>
</dbReference>
<evidence type="ECO:0000313" key="12">
    <source>
        <dbReference type="EMBL" id="SMP20426.1"/>
    </source>
</evidence>
<organism evidence="12 13">
    <name type="scientific">Laceyella tengchongensis</name>
    <dbReference type="NCBI Taxonomy" id="574699"/>
    <lineage>
        <taxon>Bacteria</taxon>
        <taxon>Bacillati</taxon>
        <taxon>Bacillota</taxon>
        <taxon>Bacilli</taxon>
        <taxon>Bacillales</taxon>
        <taxon>Thermoactinomycetaceae</taxon>
        <taxon>Laceyella</taxon>
    </lineage>
</organism>
<accession>A0AA45WP70</accession>
<evidence type="ECO:0000256" key="10">
    <source>
        <dbReference type="ARBA" id="ARBA00049260"/>
    </source>
</evidence>
<dbReference type="Proteomes" id="UP001157946">
    <property type="component" value="Unassembled WGS sequence"/>
</dbReference>
<dbReference type="PROSITE" id="PS51176">
    <property type="entry name" value="PDH_ADH"/>
    <property type="match status" value="1"/>
</dbReference>
<dbReference type="GO" id="GO:0070403">
    <property type="term" value="F:NAD+ binding"/>
    <property type="evidence" value="ECO:0007669"/>
    <property type="project" value="InterPro"/>
</dbReference>
<keyword evidence="9" id="KW-0057">Aromatic amino acid biosynthesis</keyword>
<dbReference type="SUPFAM" id="SSF55021">
    <property type="entry name" value="ACT-like"/>
    <property type="match status" value="1"/>
</dbReference>
<dbReference type="FunFam" id="1.10.3660.10:FF:000003">
    <property type="entry name" value="Prephenate dehydrogenase"/>
    <property type="match status" value="1"/>
</dbReference>
<dbReference type="InterPro" id="IPR003099">
    <property type="entry name" value="Prephen_DH"/>
</dbReference>
<comment type="pathway">
    <text evidence="1">Amino-acid biosynthesis; L-tyrosine biosynthesis; (4-hydroxyphenyl)pyruvate from prephenate (NAD(+) route): step 1/1.</text>
</comment>
<dbReference type="PANTHER" id="PTHR21363:SF0">
    <property type="entry name" value="PREPHENATE DEHYDROGENASE [NADP(+)]"/>
    <property type="match status" value="1"/>
</dbReference>
<dbReference type="GO" id="GO:0006571">
    <property type="term" value="P:tyrosine biosynthetic process"/>
    <property type="evidence" value="ECO:0007669"/>
    <property type="project" value="UniProtKB-KW"/>
</dbReference>
<dbReference type="PANTHER" id="PTHR21363">
    <property type="entry name" value="PREPHENATE DEHYDROGENASE"/>
    <property type="match status" value="1"/>
</dbReference>
<proteinExistence type="inferred from homology"/>
<keyword evidence="5" id="KW-0827">Tyrosine biosynthesis</keyword>
<dbReference type="RefSeq" id="WP_102992288.1">
    <property type="nucleotide sequence ID" value="NZ_FXTU01000003.1"/>
</dbReference>
<dbReference type="EMBL" id="FXTU01000003">
    <property type="protein sequence ID" value="SMP20426.1"/>
    <property type="molecule type" value="Genomic_DNA"/>
</dbReference>
<evidence type="ECO:0000256" key="5">
    <source>
        <dbReference type="ARBA" id="ARBA00022498"/>
    </source>
</evidence>
<dbReference type="AlphaFoldDB" id="A0AA45WP70"/>